<dbReference type="Proteomes" id="UP001152797">
    <property type="component" value="Unassembled WGS sequence"/>
</dbReference>
<dbReference type="EMBL" id="CAMXCT030006667">
    <property type="protein sequence ID" value="CAL4805292.1"/>
    <property type="molecule type" value="Genomic_DNA"/>
</dbReference>
<dbReference type="PANTHER" id="PTHR10590:SF4">
    <property type="entry name" value="SOLUTE CARRIER FAMILY 28 MEMBER 3"/>
    <property type="match status" value="1"/>
</dbReference>
<dbReference type="GO" id="GO:0005886">
    <property type="term" value="C:plasma membrane"/>
    <property type="evidence" value="ECO:0007669"/>
    <property type="project" value="TreeGrafter"/>
</dbReference>
<keyword evidence="1" id="KW-1133">Transmembrane helix</keyword>
<organism evidence="2">
    <name type="scientific">Cladocopium goreaui</name>
    <dbReference type="NCBI Taxonomy" id="2562237"/>
    <lineage>
        <taxon>Eukaryota</taxon>
        <taxon>Sar</taxon>
        <taxon>Alveolata</taxon>
        <taxon>Dinophyceae</taxon>
        <taxon>Suessiales</taxon>
        <taxon>Symbiodiniaceae</taxon>
        <taxon>Cladocopium</taxon>
    </lineage>
</organism>
<dbReference type="OrthoDB" id="412549at2759"/>
<feature type="transmembrane region" description="Helical" evidence="1">
    <location>
        <begin position="189"/>
        <end position="209"/>
    </location>
</feature>
<dbReference type="AlphaFoldDB" id="A0A9P1M2Q1"/>
<dbReference type="PANTHER" id="PTHR10590">
    <property type="entry name" value="SODIUM/NUCLEOSIDE COTRANSPORTER"/>
    <property type="match status" value="1"/>
</dbReference>
<sequence>MRTTFGFRAFKNTGDAVSEFLAYTDKGSAFAFGANYKEAFGGAFVFNVLPVVVFFSSMVAAAYHLGLVQAVFVRIGWLMQVVMGTSYCESLMSAANIFLGQTETRRLFEEAPLLAKPFLAHLTCSEIHAVPGLAIWGSSEKNPKPFGQPHPSPRTVAASAMAVEDQQLIADAQNEERNAGGWRRASGPLVLGLLGSNLLLLCMVLWLAITAGAGSPSADGPTDHDLMLPLHSEFRREQQEQRHLFDVNLFDEPDEPYEDYPTENAIVKTTCVIDAVQAATYLGKAVVNIYRAEICPDDEPLGCTAPVAHAITSILWLTAFLTSASSTCAATISQGGSCAAAILRDLATAGSTIYGFDEDCYLTKPRETSWRVYQRWYQHLLPEPEERRLRSTRGAQNLTAYRAKSAEIAAKLRNLTAPSAGGRAVLPNVLFDAESKGLPRDLVSKEQKVRAVDAKHNYNTERNFALANCVFDSVAATTWMMRALLSIEEASRNCPEPKACTVDVLYVLGSFSYAAQTLSLAFVDCPKRGKREALCGADISDVVGSMAIFVASTLQAAEYCDATFRAPTGPIRGGLRSAAGA</sequence>
<comment type="caution">
    <text evidence="2">The sequence shown here is derived from an EMBL/GenBank/DDBJ whole genome shotgun (WGS) entry which is preliminary data.</text>
</comment>
<reference evidence="2" key="1">
    <citation type="submission" date="2022-10" db="EMBL/GenBank/DDBJ databases">
        <authorList>
            <person name="Chen Y."/>
            <person name="Dougan E. K."/>
            <person name="Chan C."/>
            <person name="Rhodes N."/>
            <person name="Thang M."/>
        </authorList>
    </citation>
    <scope>NUCLEOTIDE SEQUENCE</scope>
</reference>
<keyword evidence="4" id="KW-1185">Reference proteome</keyword>
<dbReference type="InterPro" id="IPR008276">
    <property type="entry name" value="C_nuclsd_transpt"/>
</dbReference>
<gene>
    <name evidence="2" type="ORF">C1SCF055_LOCUS42583</name>
</gene>
<proteinExistence type="predicted"/>
<reference evidence="3" key="2">
    <citation type="submission" date="2024-04" db="EMBL/GenBank/DDBJ databases">
        <authorList>
            <person name="Chen Y."/>
            <person name="Shah S."/>
            <person name="Dougan E. K."/>
            <person name="Thang M."/>
            <person name="Chan C."/>
        </authorList>
    </citation>
    <scope>NUCLEOTIDE SEQUENCE [LARGE SCALE GENOMIC DNA]</scope>
</reference>
<feature type="transmembrane region" description="Helical" evidence="1">
    <location>
        <begin position="44"/>
        <end position="65"/>
    </location>
</feature>
<evidence type="ECO:0000256" key="1">
    <source>
        <dbReference type="SAM" id="Phobius"/>
    </source>
</evidence>
<protein>
    <submittedName>
        <fullName evidence="2">Uncharacterized protein</fullName>
    </submittedName>
</protein>
<dbReference type="EMBL" id="CAMXCT010006667">
    <property type="protein sequence ID" value="CAI4017980.1"/>
    <property type="molecule type" value="Genomic_DNA"/>
</dbReference>
<accession>A0A9P1M2Q1</accession>
<dbReference type="GO" id="GO:0005415">
    <property type="term" value="F:nucleoside:sodium symporter activity"/>
    <property type="evidence" value="ECO:0007669"/>
    <property type="project" value="TreeGrafter"/>
</dbReference>
<evidence type="ECO:0000313" key="2">
    <source>
        <dbReference type="EMBL" id="CAI4017979.1"/>
    </source>
</evidence>
<dbReference type="EMBL" id="CAMXCT010006667">
    <property type="protein sequence ID" value="CAI4017979.1"/>
    <property type="molecule type" value="Genomic_DNA"/>
</dbReference>
<dbReference type="EMBL" id="CAMXCT030006667">
    <property type="protein sequence ID" value="CAL4805291.1"/>
    <property type="molecule type" value="Genomic_DNA"/>
</dbReference>
<dbReference type="EMBL" id="CAMXCT020006667">
    <property type="protein sequence ID" value="CAL1171354.1"/>
    <property type="molecule type" value="Genomic_DNA"/>
</dbReference>
<feature type="transmembrane region" description="Helical" evidence="1">
    <location>
        <begin position="77"/>
        <end position="99"/>
    </location>
</feature>
<dbReference type="EMBL" id="CAMXCT020006667">
    <property type="protein sequence ID" value="CAL1171355.1"/>
    <property type="molecule type" value="Genomic_DNA"/>
</dbReference>
<evidence type="ECO:0000313" key="3">
    <source>
        <dbReference type="EMBL" id="CAL1171354.1"/>
    </source>
</evidence>
<keyword evidence="1" id="KW-0812">Transmembrane</keyword>
<name>A0A9P1M2Q1_9DINO</name>
<keyword evidence="1" id="KW-0472">Membrane</keyword>
<evidence type="ECO:0000313" key="4">
    <source>
        <dbReference type="Proteomes" id="UP001152797"/>
    </source>
</evidence>